<proteinExistence type="predicted"/>
<reference evidence="3 4" key="1">
    <citation type="submission" date="2019-11" db="EMBL/GenBank/DDBJ databases">
        <title>The genome sequence of Methylocystis heyeri.</title>
        <authorList>
            <person name="Oshkin I.Y."/>
            <person name="Miroshnikov K."/>
            <person name="Dedysh S.N."/>
        </authorList>
    </citation>
    <scope>NUCLEOTIDE SEQUENCE [LARGE SCALE GENOMIC DNA]</scope>
    <source>
        <strain evidence="3 4">H2</strain>
    </source>
</reference>
<dbReference type="KEGG" id="mhey:H2LOC_006840"/>
<name>A0A6B8KBB3_9HYPH</name>
<sequence>MSPNNFLMGQDMKASVVTLRRRIACGTRLFVRSQSGVVGVTFGIILIPMMLMLGVTIDYSRAARAKLQLQDALDSAVLAGASASSSNLAAAQSVFSSNTPNDGRWGNVNVTFNTSGAGITGTASIQLPVAFTRLLGLQSMNIAATSSAGFPSTTTAPGVGYCLVTLGANLSTTTYSLVLNGAPSWNLAGCNIVSNTSMNCNGHGGGANASVAVGSVSSCTHPGPTSGWIDTYASRASAITTVCGGANNAVNWTVGGAIPSDPDLVVVRKSSYTEYHVCGDLNLSGTGSLPSNSVFVIENGNLNVGKYANVTASQAAFVLTGSNSANHQITFPTGQGQAATLTVEAPTSASNPWQGIAVFVDPALTSGVSATWGVDEDDTWGPGATFGFDGVVYMPHTDLTLNGNTQSSAENCAMLVVNSFTANGTAVINFTQSASGCATAGVTTPGITTITPAALTK</sequence>
<feature type="transmembrane region" description="Helical" evidence="1">
    <location>
        <begin position="37"/>
        <end position="57"/>
    </location>
</feature>
<keyword evidence="1" id="KW-0812">Transmembrane</keyword>
<gene>
    <name evidence="3" type="ORF">H2LOC_006840</name>
</gene>
<evidence type="ECO:0000313" key="4">
    <source>
        <dbReference type="Proteomes" id="UP000309061"/>
    </source>
</evidence>
<keyword evidence="4" id="KW-1185">Reference proteome</keyword>
<accession>A0A6B8KBB3</accession>
<evidence type="ECO:0000259" key="2">
    <source>
        <dbReference type="Pfam" id="PF13400"/>
    </source>
</evidence>
<dbReference type="InterPro" id="IPR028087">
    <property type="entry name" value="Tad_N"/>
</dbReference>
<dbReference type="EMBL" id="CP046052">
    <property type="protein sequence ID" value="QGM45436.1"/>
    <property type="molecule type" value="Genomic_DNA"/>
</dbReference>
<dbReference type="Pfam" id="PF13400">
    <property type="entry name" value="Tad"/>
    <property type="match status" value="1"/>
</dbReference>
<organism evidence="3 4">
    <name type="scientific">Methylocystis heyeri</name>
    <dbReference type="NCBI Taxonomy" id="391905"/>
    <lineage>
        <taxon>Bacteria</taxon>
        <taxon>Pseudomonadati</taxon>
        <taxon>Pseudomonadota</taxon>
        <taxon>Alphaproteobacteria</taxon>
        <taxon>Hyphomicrobiales</taxon>
        <taxon>Methylocystaceae</taxon>
        <taxon>Methylocystis</taxon>
    </lineage>
</organism>
<keyword evidence="1" id="KW-0472">Membrane</keyword>
<protein>
    <recommendedName>
        <fullName evidence="2">Putative Flp pilus-assembly TadG-like N-terminal domain-containing protein</fullName>
    </recommendedName>
</protein>
<dbReference type="AlphaFoldDB" id="A0A6B8KBB3"/>
<feature type="domain" description="Putative Flp pilus-assembly TadG-like N-terminal" evidence="2">
    <location>
        <begin position="37"/>
        <end position="83"/>
    </location>
</feature>
<dbReference type="OrthoDB" id="7418984at2"/>
<evidence type="ECO:0000313" key="3">
    <source>
        <dbReference type="EMBL" id="QGM45436.1"/>
    </source>
</evidence>
<dbReference type="Proteomes" id="UP000309061">
    <property type="component" value="Chromosome"/>
</dbReference>
<keyword evidence="1" id="KW-1133">Transmembrane helix</keyword>
<evidence type="ECO:0000256" key="1">
    <source>
        <dbReference type="SAM" id="Phobius"/>
    </source>
</evidence>